<keyword evidence="1" id="KW-0813">Transport</keyword>
<dbReference type="AlphaFoldDB" id="A0A1H2J713"/>
<protein>
    <submittedName>
        <fullName evidence="1">Multiple sugar transport system substrate-binding protein</fullName>
    </submittedName>
</protein>
<name>A0A1H2J713_9ACTN</name>
<dbReference type="PROSITE" id="PS51257">
    <property type="entry name" value="PROKAR_LIPOPROTEIN"/>
    <property type="match status" value="1"/>
</dbReference>
<dbReference type="OrthoDB" id="7918484at2"/>
<dbReference type="Proteomes" id="UP000182977">
    <property type="component" value="Chromosome I"/>
</dbReference>
<evidence type="ECO:0000313" key="1">
    <source>
        <dbReference type="EMBL" id="SDU51971.1"/>
    </source>
</evidence>
<evidence type="ECO:0000313" key="2">
    <source>
        <dbReference type="Proteomes" id="UP000182977"/>
    </source>
</evidence>
<dbReference type="Pfam" id="PF01547">
    <property type="entry name" value="SBP_bac_1"/>
    <property type="match status" value="1"/>
</dbReference>
<dbReference type="Gene3D" id="3.40.190.10">
    <property type="entry name" value="Periplasmic binding protein-like II"/>
    <property type="match status" value="2"/>
</dbReference>
<dbReference type="RefSeq" id="WP_046770906.1">
    <property type="nucleotide sequence ID" value="NZ_LBMC01000037.1"/>
</dbReference>
<sequence length="429" mass="45819">MRATPVLAVAAVLALSACGSSDDSGDSGDDGASTSDEITLSLTWWGNPARAEATQEAVALFEERNPNVTVEVSPASFSGYYDKLNTQFASGAAPDVFQDDQVTTYVDQGLLLDLGEYDDVLDTAQIDDGFLEQARVDGQLYEVPAGSSPMALVLRPAAFDAAGLEPPTAETSWDEFADLAVDLQATLDDGTWALADSSSLPNHFQVFLGQRERDWFSEDGTELGFAADDLAEWWTYWAELRSAGAVPPADVTVASAGGDVTESPVAKNQVAMSIYGTSITLPSDEWTYGALPDEAGHPGVYLMRSNSWAVNAETEHPDEAVALVDFLVNDPDAGEILGLTRGVPPNQSIAAAIKDGLDGKEQQIVEYVEYLGQDGNSRPAPAPDPAGTRNVRSEMFDRYSQEVLFGQRDPAEAAEAFVAEAQQLIDSTR</sequence>
<reference evidence="2" key="1">
    <citation type="submission" date="2016-10" db="EMBL/GenBank/DDBJ databases">
        <authorList>
            <person name="Varghese N."/>
            <person name="Submissions S."/>
        </authorList>
    </citation>
    <scope>NUCLEOTIDE SEQUENCE [LARGE SCALE GENOMIC DNA]</scope>
    <source>
        <strain evidence="2">DSM 45079</strain>
    </source>
</reference>
<proteinExistence type="predicted"/>
<dbReference type="PANTHER" id="PTHR43649:SF12">
    <property type="entry name" value="DIACETYLCHITOBIOSE BINDING PROTEIN DASA"/>
    <property type="match status" value="1"/>
</dbReference>
<organism evidence="1 2">
    <name type="scientific">Jiangella alkaliphila</name>
    <dbReference type="NCBI Taxonomy" id="419479"/>
    <lineage>
        <taxon>Bacteria</taxon>
        <taxon>Bacillati</taxon>
        <taxon>Actinomycetota</taxon>
        <taxon>Actinomycetes</taxon>
        <taxon>Jiangellales</taxon>
        <taxon>Jiangellaceae</taxon>
        <taxon>Jiangella</taxon>
    </lineage>
</organism>
<dbReference type="InterPro" id="IPR006059">
    <property type="entry name" value="SBP"/>
</dbReference>
<dbReference type="STRING" id="419479.SAMN04488563_2354"/>
<dbReference type="InterPro" id="IPR050490">
    <property type="entry name" value="Bact_solute-bd_prot1"/>
</dbReference>
<keyword evidence="1" id="KW-0762">Sugar transport</keyword>
<dbReference type="EMBL" id="LT629791">
    <property type="protein sequence ID" value="SDU51971.1"/>
    <property type="molecule type" value="Genomic_DNA"/>
</dbReference>
<dbReference type="PANTHER" id="PTHR43649">
    <property type="entry name" value="ARABINOSE-BINDING PROTEIN-RELATED"/>
    <property type="match status" value="1"/>
</dbReference>
<keyword evidence="2" id="KW-1185">Reference proteome</keyword>
<dbReference type="SUPFAM" id="SSF53850">
    <property type="entry name" value="Periplasmic binding protein-like II"/>
    <property type="match status" value="1"/>
</dbReference>
<accession>A0A1H2J713</accession>
<gene>
    <name evidence="1" type="ORF">SAMN04488563_2354</name>
</gene>